<protein>
    <submittedName>
        <fullName evidence="1">AGAP006088-PA-like protein</fullName>
    </submittedName>
</protein>
<accession>A0A084VD78</accession>
<dbReference type="EMBL" id="ATLV01011187">
    <property type="status" value="NOT_ANNOTATED_CDS"/>
    <property type="molecule type" value="Genomic_DNA"/>
</dbReference>
<reference evidence="2" key="2">
    <citation type="submission" date="2020-05" db="UniProtKB">
        <authorList>
            <consortium name="EnsemblMetazoa"/>
        </authorList>
    </citation>
    <scope>IDENTIFICATION</scope>
</reference>
<evidence type="ECO:0000313" key="3">
    <source>
        <dbReference type="Proteomes" id="UP000030765"/>
    </source>
</evidence>
<evidence type="ECO:0000313" key="1">
    <source>
        <dbReference type="EMBL" id="KFB35922.1"/>
    </source>
</evidence>
<gene>
    <name evidence="1" type="ORF">ZHAS_00002877</name>
</gene>
<evidence type="ECO:0000313" key="2">
    <source>
        <dbReference type="EnsemblMetazoa" id="ASIC002877-PA"/>
    </source>
</evidence>
<dbReference type="Gene3D" id="3.20.20.190">
    <property type="entry name" value="Phosphatidylinositol (PI) phosphodiesterase"/>
    <property type="match status" value="1"/>
</dbReference>
<dbReference type="AlphaFoldDB" id="A0A084VD78"/>
<dbReference type="EnsemblMetazoa" id="ASIC002877-RA">
    <property type="protein sequence ID" value="ASIC002877-PA"/>
    <property type="gene ID" value="ASIC002877"/>
</dbReference>
<dbReference type="OrthoDB" id="1046782at2759"/>
<dbReference type="VEuPathDB" id="VectorBase:ASIC002877"/>
<sequence length="240" mass="28178">MDSAGYEGYYVHLTTPAGIVVKTFCMQGHPTWMNDYRSQIGDISLIQLFLPGTYQSVGYMTEESGTDLEVLRKYFITQGWEDVRSQLRLGARYLDIRISEYVSSNVRFWTVHNIVKMHPLKNILEQVRKFVEDTSEIVIFDIHAFQKGFRSFKAHLDLVEFIRNEIEDLMVSPSVGWNGTLNQIWATERRIIVTYGNPTVVDIFPNHLWSASRFRIHYVDDKNEVKEYLYSKRFEKRLDS</sequence>
<proteinExistence type="predicted"/>
<name>A0A084VD78_ANOSI</name>
<reference evidence="1 3" key="1">
    <citation type="journal article" date="2014" name="BMC Genomics">
        <title>Genome sequence of Anopheles sinensis provides insight into genetics basis of mosquito competence for malaria parasites.</title>
        <authorList>
            <person name="Zhou D."/>
            <person name="Zhang D."/>
            <person name="Ding G."/>
            <person name="Shi L."/>
            <person name="Hou Q."/>
            <person name="Ye Y."/>
            <person name="Xu Y."/>
            <person name="Zhou H."/>
            <person name="Xiong C."/>
            <person name="Li S."/>
            <person name="Yu J."/>
            <person name="Hong S."/>
            <person name="Yu X."/>
            <person name="Zou P."/>
            <person name="Chen C."/>
            <person name="Chang X."/>
            <person name="Wang W."/>
            <person name="Lv Y."/>
            <person name="Sun Y."/>
            <person name="Ma L."/>
            <person name="Shen B."/>
            <person name="Zhu C."/>
        </authorList>
    </citation>
    <scope>NUCLEOTIDE SEQUENCE [LARGE SCALE GENOMIC DNA]</scope>
</reference>
<dbReference type="InterPro" id="IPR051057">
    <property type="entry name" value="PI-PLC_domain"/>
</dbReference>
<dbReference type="GO" id="GO:0008081">
    <property type="term" value="F:phosphoric diester hydrolase activity"/>
    <property type="evidence" value="ECO:0007669"/>
    <property type="project" value="InterPro"/>
</dbReference>
<dbReference type="SUPFAM" id="SSF51695">
    <property type="entry name" value="PLC-like phosphodiesterases"/>
    <property type="match status" value="1"/>
</dbReference>
<keyword evidence="3" id="KW-1185">Reference proteome</keyword>
<dbReference type="PANTHER" id="PTHR13593:SF149">
    <property type="entry name" value="PHOSPHATIDYLINOSITOL-SPECIFIC PHOSPHOLIPASE C X DOMAIN CONTAINING, ISOFORM A"/>
    <property type="match status" value="1"/>
</dbReference>
<dbReference type="InterPro" id="IPR017946">
    <property type="entry name" value="PLC-like_Pdiesterase_TIM-brl"/>
</dbReference>
<dbReference type="PANTHER" id="PTHR13593">
    <property type="match status" value="1"/>
</dbReference>
<dbReference type="VEuPathDB" id="VectorBase:ASIS005165"/>
<dbReference type="GO" id="GO:0006629">
    <property type="term" value="P:lipid metabolic process"/>
    <property type="evidence" value="ECO:0007669"/>
    <property type="project" value="InterPro"/>
</dbReference>
<dbReference type="EMBL" id="KE524650">
    <property type="protein sequence ID" value="KFB35922.1"/>
    <property type="molecule type" value="Genomic_DNA"/>
</dbReference>
<organism evidence="1">
    <name type="scientific">Anopheles sinensis</name>
    <name type="common">Mosquito</name>
    <dbReference type="NCBI Taxonomy" id="74873"/>
    <lineage>
        <taxon>Eukaryota</taxon>
        <taxon>Metazoa</taxon>
        <taxon>Ecdysozoa</taxon>
        <taxon>Arthropoda</taxon>
        <taxon>Hexapoda</taxon>
        <taxon>Insecta</taxon>
        <taxon>Pterygota</taxon>
        <taxon>Neoptera</taxon>
        <taxon>Endopterygota</taxon>
        <taxon>Diptera</taxon>
        <taxon>Nematocera</taxon>
        <taxon>Culicoidea</taxon>
        <taxon>Culicidae</taxon>
        <taxon>Anophelinae</taxon>
        <taxon>Anopheles</taxon>
    </lineage>
</organism>
<dbReference type="Proteomes" id="UP000030765">
    <property type="component" value="Unassembled WGS sequence"/>
</dbReference>